<feature type="transmembrane region" description="Helical" evidence="7">
    <location>
        <begin position="271"/>
        <end position="289"/>
    </location>
</feature>
<comment type="similarity">
    <text evidence="2">Belongs to the EamA transporter family.</text>
</comment>
<feature type="transmembrane region" description="Helical" evidence="7">
    <location>
        <begin position="152"/>
        <end position="170"/>
    </location>
</feature>
<feature type="transmembrane region" description="Helical" evidence="7">
    <location>
        <begin position="128"/>
        <end position="146"/>
    </location>
</feature>
<keyword evidence="10" id="KW-1185">Reference proteome</keyword>
<feature type="transmembrane region" description="Helical" evidence="7">
    <location>
        <begin position="182"/>
        <end position="202"/>
    </location>
</feature>
<gene>
    <name evidence="9" type="ORF">H7B90_21030</name>
</gene>
<comment type="subcellular location">
    <subcellularLocation>
        <location evidence="1">Cell membrane</location>
        <topology evidence="1">Multi-pass membrane protein</topology>
    </subcellularLocation>
</comment>
<evidence type="ECO:0000256" key="1">
    <source>
        <dbReference type="ARBA" id="ARBA00004651"/>
    </source>
</evidence>
<evidence type="ECO:0000256" key="6">
    <source>
        <dbReference type="ARBA" id="ARBA00023136"/>
    </source>
</evidence>
<organism evidence="9 10">
    <name type="scientific">Cohnella xylanilytica</name>
    <dbReference type="NCBI Taxonomy" id="557555"/>
    <lineage>
        <taxon>Bacteria</taxon>
        <taxon>Bacillati</taxon>
        <taxon>Bacillota</taxon>
        <taxon>Bacilli</taxon>
        <taxon>Bacillales</taxon>
        <taxon>Paenibacillaceae</taxon>
        <taxon>Cohnella</taxon>
    </lineage>
</organism>
<feature type="transmembrane region" description="Helical" evidence="7">
    <location>
        <begin position="70"/>
        <end position="87"/>
    </location>
</feature>
<reference evidence="9 10" key="1">
    <citation type="submission" date="2020-08" db="EMBL/GenBank/DDBJ databases">
        <title>Cohnella phylogeny.</title>
        <authorList>
            <person name="Dunlap C."/>
        </authorList>
    </citation>
    <scope>NUCLEOTIDE SEQUENCE [LARGE SCALE GENOMIC DNA]</scope>
    <source>
        <strain evidence="9 10">DSM 25239</strain>
    </source>
</reference>
<dbReference type="RefSeq" id="WP_185137871.1">
    <property type="nucleotide sequence ID" value="NZ_JACJVR010000080.1"/>
</dbReference>
<dbReference type="PANTHER" id="PTHR32322:SF18">
    <property type="entry name" value="S-ADENOSYLMETHIONINE_S-ADENOSYLHOMOCYSTEINE TRANSPORTER"/>
    <property type="match status" value="1"/>
</dbReference>
<dbReference type="Proteomes" id="UP000553776">
    <property type="component" value="Unassembled WGS sequence"/>
</dbReference>
<dbReference type="EMBL" id="JACJVR010000080">
    <property type="protein sequence ID" value="MBB6693887.1"/>
    <property type="molecule type" value="Genomic_DNA"/>
</dbReference>
<dbReference type="InterPro" id="IPR050638">
    <property type="entry name" value="AA-Vitamin_Transporters"/>
</dbReference>
<feature type="transmembrane region" description="Helical" evidence="7">
    <location>
        <begin position="12"/>
        <end position="33"/>
    </location>
</feature>
<evidence type="ECO:0000256" key="7">
    <source>
        <dbReference type="SAM" id="Phobius"/>
    </source>
</evidence>
<evidence type="ECO:0000313" key="9">
    <source>
        <dbReference type="EMBL" id="MBB6693887.1"/>
    </source>
</evidence>
<dbReference type="AlphaFoldDB" id="A0A841TZB2"/>
<evidence type="ECO:0000259" key="8">
    <source>
        <dbReference type="Pfam" id="PF00892"/>
    </source>
</evidence>
<name>A0A841TZB2_9BACL</name>
<feature type="domain" description="EamA" evidence="8">
    <location>
        <begin position="13"/>
        <end position="142"/>
    </location>
</feature>
<evidence type="ECO:0000256" key="5">
    <source>
        <dbReference type="ARBA" id="ARBA00022989"/>
    </source>
</evidence>
<evidence type="ECO:0000256" key="3">
    <source>
        <dbReference type="ARBA" id="ARBA00022475"/>
    </source>
</evidence>
<keyword evidence="5 7" id="KW-1133">Transmembrane helix</keyword>
<accession>A0A841TZB2</accession>
<feature type="transmembrane region" description="Helical" evidence="7">
    <location>
        <begin position="39"/>
        <end position="58"/>
    </location>
</feature>
<proteinExistence type="inferred from homology"/>
<dbReference type="InterPro" id="IPR037185">
    <property type="entry name" value="EmrE-like"/>
</dbReference>
<evidence type="ECO:0000256" key="4">
    <source>
        <dbReference type="ARBA" id="ARBA00022692"/>
    </source>
</evidence>
<dbReference type="PANTHER" id="PTHR32322">
    <property type="entry name" value="INNER MEMBRANE TRANSPORTER"/>
    <property type="match status" value="1"/>
</dbReference>
<dbReference type="Pfam" id="PF00892">
    <property type="entry name" value="EamA"/>
    <property type="match status" value="2"/>
</dbReference>
<protein>
    <submittedName>
        <fullName evidence="9">DMT family transporter</fullName>
    </submittedName>
</protein>
<feature type="transmembrane region" description="Helical" evidence="7">
    <location>
        <begin position="246"/>
        <end position="265"/>
    </location>
</feature>
<dbReference type="GO" id="GO:0005886">
    <property type="term" value="C:plasma membrane"/>
    <property type="evidence" value="ECO:0007669"/>
    <property type="project" value="UniProtKB-SubCell"/>
</dbReference>
<evidence type="ECO:0000313" key="10">
    <source>
        <dbReference type="Proteomes" id="UP000553776"/>
    </source>
</evidence>
<dbReference type="InterPro" id="IPR000620">
    <property type="entry name" value="EamA_dom"/>
</dbReference>
<feature type="transmembrane region" description="Helical" evidence="7">
    <location>
        <begin position="99"/>
        <end position="119"/>
    </location>
</feature>
<dbReference type="SUPFAM" id="SSF103481">
    <property type="entry name" value="Multidrug resistance efflux transporter EmrE"/>
    <property type="match status" value="2"/>
</dbReference>
<keyword evidence="3" id="KW-1003">Cell membrane</keyword>
<comment type="caution">
    <text evidence="9">The sequence shown here is derived from an EMBL/GenBank/DDBJ whole genome shotgun (WGS) entry which is preliminary data.</text>
</comment>
<keyword evidence="6 7" id="KW-0472">Membrane</keyword>
<evidence type="ECO:0000256" key="2">
    <source>
        <dbReference type="ARBA" id="ARBA00007362"/>
    </source>
</evidence>
<dbReference type="Gene3D" id="1.10.3730.20">
    <property type="match status" value="1"/>
</dbReference>
<sequence>MAESALTRKQTLFYLAFLILMWGINWPLSKYALEFTPPLLFAGLRTLIGGVLLIAVALPRWRKLRLRETWPYYLLSAVLSIVFYYGFQTVGLQYMPAGLFSAIVFLQPVLLGLFAWMWLGERMYARKMIGLLLGFAGVAAMSIGGLEGGISFIGILLALASALSWALGTVYIKRSAAKVDSLWMTAMQITIGGVLMTAYGSSVESWSEVRWTGAFIYDTLFISVFVIALGWLVYFKLIGSGEATKVGSYTFLIPVVSIVCSVLFLNERLTLNLLAGMALIVASILLVNARPRRLRESSNP</sequence>
<keyword evidence="4 7" id="KW-0812">Transmembrane</keyword>
<feature type="transmembrane region" description="Helical" evidence="7">
    <location>
        <begin position="214"/>
        <end position="234"/>
    </location>
</feature>
<feature type="domain" description="EamA" evidence="8">
    <location>
        <begin position="153"/>
        <end position="288"/>
    </location>
</feature>